<gene>
    <name evidence="1" type="primary">Necator_chrIV.g16171</name>
    <name evidence="1" type="ORF">RB195_002875</name>
</gene>
<accession>A0ABR1DLH6</accession>
<sequence length="78" mass="9174">MMLVSIFEAKEYVRWLAHCFDEFTACHLDMSRFGIVVGARKLVYLRDGEDSTLNYTWLGYERTSSSSFRIGQEQNKRL</sequence>
<dbReference type="EMBL" id="JAVFWL010000004">
    <property type="protein sequence ID" value="KAK6751165.1"/>
    <property type="molecule type" value="Genomic_DNA"/>
</dbReference>
<keyword evidence="2" id="KW-1185">Reference proteome</keyword>
<protein>
    <submittedName>
        <fullName evidence="1">Uncharacterized protein</fullName>
    </submittedName>
</protein>
<evidence type="ECO:0000313" key="2">
    <source>
        <dbReference type="Proteomes" id="UP001303046"/>
    </source>
</evidence>
<dbReference type="Proteomes" id="UP001303046">
    <property type="component" value="Unassembled WGS sequence"/>
</dbReference>
<proteinExistence type="predicted"/>
<reference evidence="1 2" key="1">
    <citation type="submission" date="2023-08" db="EMBL/GenBank/DDBJ databases">
        <title>A Necator americanus chromosomal reference genome.</title>
        <authorList>
            <person name="Ilik V."/>
            <person name="Petrzelkova K.J."/>
            <person name="Pardy F."/>
            <person name="Fuh T."/>
            <person name="Niatou-Singa F.S."/>
            <person name="Gouil Q."/>
            <person name="Baker L."/>
            <person name="Ritchie M.E."/>
            <person name="Jex A.R."/>
            <person name="Gazzola D."/>
            <person name="Li H."/>
            <person name="Toshio Fujiwara R."/>
            <person name="Zhan B."/>
            <person name="Aroian R.V."/>
            <person name="Pafco B."/>
            <person name="Schwarz E.M."/>
        </authorList>
    </citation>
    <scope>NUCLEOTIDE SEQUENCE [LARGE SCALE GENOMIC DNA]</scope>
    <source>
        <strain evidence="1 2">Aroian</strain>
        <tissue evidence="1">Whole animal</tissue>
    </source>
</reference>
<name>A0ABR1DLH6_NECAM</name>
<evidence type="ECO:0000313" key="1">
    <source>
        <dbReference type="EMBL" id="KAK6751165.1"/>
    </source>
</evidence>
<comment type="caution">
    <text evidence="1">The sequence shown here is derived from an EMBL/GenBank/DDBJ whole genome shotgun (WGS) entry which is preliminary data.</text>
</comment>
<organism evidence="1 2">
    <name type="scientific">Necator americanus</name>
    <name type="common">Human hookworm</name>
    <dbReference type="NCBI Taxonomy" id="51031"/>
    <lineage>
        <taxon>Eukaryota</taxon>
        <taxon>Metazoa</taxon>
        <taxon>Ecdysozoa</taxon>
        <taxon>Nematoda</taxon>
        <taxon>Chromadorea</taxon>
        <taxon>Rhabditida</taxon>
        <taxon>Rhabditina</taxon>
        <taxon>Rhabditomorpha</taxon>
        <taxon>Strongyloidea</taxon>
        <taxon>Ancylostomatidae</taxon>
        <taxon>Bunostominae</taxon>
        <taxon>Necator</taxon>
    </lineage>
</organism>